<dbReference type="Proteomes" id="UP000298277">
    <property type="component" value="Unassembled WGS sequence"/>
</dbReference>
<proteinExistence type="predicted"/>
<evidence type="ECO:0000313" key="3">
    <source>
        <dbReference type="Proteomes" id="UP000298277"/>
    </source>
</evidence>
<reference evidence="2" key="1">
    <citation type="journal article" date="2019" name="PLoS Negl. Trop. Dis.">
        <title>Revisiting the worldwide diversity of Leptospira species in the environment.</title>
        <authorList>
            <person name="Vincent A.T."/>
            <person name="Schiettekatte O."/>
            <person name="Bourhy P."/>
            <person name="Veyrier F.J."/>
            <person name="Picardeau M."/>
        </authorList>
    </citation>
    <scope>NUCLEOTIDE SEQUENCE [LARGE SCALE GENOMIC DNA]</scope>
    <source>
        <strain evidence="2">201800299</strain>
    </source>
</reference>
<dbReference type="Pfam" id="PF01965">
    <property type="entry name" value="DJ-1_PfpI"/>
    <property type="match status" value="1"/>
</dbReference>
<dbReference type="InterPro" id="IPR002818">
    <property type="entry name" value="DJ-1/PfpI"/>
</dbReference>
<dbReference type="EMBL" id="RQFA01000026">
    <property type="protein sequence ID" value="TGK35949.1"/>
    <property type="molecule type" value="Genomic_DNA"/>
</dbReference>
<comment type="caution">
    <text evidence="2">The sequence shown here is derived from an EMBL/GenBank/DDBJ whole genome shotgun (WGS) entry which is preliminary data.</text>
</comment>
<dbReference type="PANTHER" id="PTHR43130">
    <property type="entry name" value="ARAC-FAMILY TRANSCRIPTIONAL REGULATOR"/>
    <property type="match status" value="1"/>
</dbReference>
<dbReference type="InterPro" id="IPR052158">
    <property type="entry name" value="INH-QAR"/>
</dbReference>
<evidence type="ECO:0000313" key="2">
    <source>
        <dbReference type="EMBL" id="TGK35949.1"/>
    </source>
</evidence>
<dbReference type="RefSeq" id="WP_135590082.1">
    <property type="nucleotide sequence ID" value="NZ_RQEZ01000012.1"/>
</dbReference>
<organism evidence="2 3">
    <name type="scientific">Leptospira gomenensis</name>
    <dbReference type="NCBI Taxonomy" id="2484974"/>
    <lineage>
        <taxon>Bacteria</taxon>
        <taxon>Pseudomonadati</taxon>
        <taxon>Spirochaetota</taxon>
        <taxon>Spirochaetia</taxon>
        <taxon>Leptospirales</taxon>
        <taxon>Leptospiraceae</taxon>
        <taxon>Leptospira</taxon>
    </lineage>
</organism>
<dbReference type="AlphaFoldDB" id="A0A5F1YDT4"/>
<dbReference type="InterPro" id="IPR029062">
    <property type="entry name" value="Class_I_gatase-like"/>
</dbReference>
<feature type="domain" description="DJ-1/PfpI" evidence="1">
    <location>
        <begin position="70"/>
        <end position="228"/>
    </location>
</feature>
<keyword evidence="3" id="KW-1185">Reference proteome</keyword>
<dbReference type="Gene3D" id="3.40.50.880">
    <property type="match status" value="1"/>
</dbReference>
<evidence type="ECO:0000259" key="1">
    <source>
        <dbReference type="Pfam" id="PF01965"/>
    </source>
</evidence>
<gene>
    <name evidence="2" type="ORF">EHQ17_05030</name>
</gene>
<protein>
    <recommendedName>
        <fullName evidence="1">DJ-1/PfpI domain-containing protein</fullName>
    </recommendedName>
</protein>
<accession>A0A5F1YDT4</accession>
<dbReference type="GO" id="GO:0006355">
    <property type="term" value="P:regulation of DNA-templated transcription"/>
    <property type="evidence" value="ECO:0007669"/>
    <property type="project" value="TreeGrafter"/>
</dbReference>
<sequence>MNVNSFDTRFIFSKYKKTIIYFVCAISIWNCGTDPEIKQKPALIKPESGLERYKPRFGRKRPVIAVIGETKYTELSDFIVPFGVLKRAKIADIHALADKRGTMNMFPALKFEIGNDFTDFDLKFPEGADYVIVPAVHNSENRILIDWIRDQSRKGATVIGICDGVWLVSNAGLLNDKRATGHWYSFEKLREKFPSTQWIRNKRYVADRNVITTTGVTASIPISLALVESIAGKQRASNVARDFGVTDWSDEHCSSEFAFETKHYFAAAKNLLFFWNREDVGIPVFQGMDEVSLALAADAYARTFRTNVFSISNSSGSIRTKSELLLIPDLQNEPNRFLDRSITMEKAETAVNVLKKTLTHIELLYGNSTSSFVSLQIEYPKE</sequence>
<name>A0A5F1YDT4_9LEPT</name>
<dbReference type="SUPFAM" id="SSF52317">
    <property type="entry name" value="Class I glutamine amidotransferase-like"/>
    <property type="match status" value="1"/>
</dbReference>
<dbReference type="PANTHER" id="PTHR43130:SF2">
    <property type="entry name" value="DJ-1_PFPI DOMAIN-CONTAINING PROTEIN"/>
    <property type="match status" value="1"/>
</dbReference>
<dbReference type="OrthoDB" id="6382410at2"/>